<name>A0A8J5T4Z4_ZIZPA</name>
<accession>A0A8J5T4Z4</accession>
<evidence type="ECO:0000256" key="8">
    <source>
        <dbReference type="RuleBase" id="RU366017"/>
    </source>
</evidence>
<evidence type="ECO:0000313" key="9">
    <source>
        <dbReference type="EMBL" id="KAG8074545.1"/>
    </source>
</evidence>
<evidence type="ECO:0000256" key="7">
    <source>
        <dbReference type="ARBA" id="ARBA00023136"/>
    </source>
</evidence>
<proteinExistence type="inferred from homology"/>
<dbReference type="InterPro" id="IPR008166">
    <property type="entry name" value="Glyco_transf_92"/>
</dbReference>
<dbReference type="EC" id="2.4.1.-" evidence="8"/>
<comment type="caution">
    <text evidence="9">The sequence shown here is derived from an EMBL/GenBank/DDBJ whole genome shotgun (WGS) entry which is preliminary data.</text>
</comment>
<reference evidence="9" key="1">
    <citation type="journal article" date="2021" name="bioRxiv">
        <title>Whole Genome Assembly and Annotation of Northern Wild Rice, Zizania palustris L., Supports a Whole Genome Duplication in the Zizania Genus.</title>
        <authorList>
            <person name="Haas M."/>
            <person name="Kono T."/>
            <person name="Macchietto M."/>
            <person name="Millas R."/>
            <person name="McGilp L."/>
            <person name="Shao M."/>
            <person name="Duquette J."/>
            <person name="Hirsch C.N."/>
            <person name="Kimball J."/>
        </authorList>
    </citation>
    <scope>NUCLEOTIDE SEQUENCE</scope>
    <source>
        <tissue evidence="9">Fresh leaf tissue</tissue>
    </source>
</reference>
<evidence type="ECO:0000313" key="10">
    <source>
        <dbReference type="Proteomes" id="UP000729402"/>
    </source>
</evidence>
<sequence>MQARRRHVRACRVLVAALTLLTTLLFLTGVVTRGFVRSSDTPAGRLFVTPRRLPLSLGAVREATRAAPPADAVLLPDWEVLVVLHPNASAPAGDNATACEFRGGASSPARALGRLPSSGRHAYMCAMPEPARRRQPFHAPCIVASSATAKDAVVDRGSAGRSPNLMLKWSGRLVYDSVVVDDGDVLVFAKGVNPRQGVNRAASDVRCVYYRGSTDVVVASLPAATSAQQVFRCPPPPATAEPATPELRVTLAIVGEQPIPSLATYSPARSGSAAAAEKKRRRQICACTMVRDVGKFLREWVVYHAAVGVERFLLYDNGSEDDLAEQVRRLRSEGMDVSTLAWPWPKTQEAGFSHGAAVHRDRCEWVAFIDVDEFIFSPRWAKSGQPAKSMVRSIVAVRPEVGQVWVGCMDFCPSGRSTHPAQGVTQGYTGRRRAVERHKSLLRLDAVDPSLVNSVHHFALRPGARAEWNRWARVNHYKYQAWEQFRLKFRRRVSTYVSDWTARVNLQSKDRTPGLGFDAVEPAGWAHKFCEVNDTLLRDVTRRWFAAGHLLLLP</sequence>
<comment type="subcellular location">
    <subcellularLocation>
        <location evidence="1">Membrane</location>
        <topology evidence="1">Single-pass membrane protein</topology>
    </subcellularLocation>
</comment>
<evidence type="ECO:0000256" key="2">
    <source>
        <dbReference type="ARBA" id="ARBA00007647"/>
    </source>
</evidence>
<dbReference type="AlphaFoldDB" id="A0A8J5T4Z4"/>
<dbReference type="Pfam" id="PF01697">
    <property type="entry name" value="Glyco_transf_92"/>
    <property type="match status" value="1"/>
</dbReference>
<keyword evidence="6" id="KW-1133">Transmembrane helix</keyword>
<keyword evidence="10" id="KW-1185">Reference proteome</keyword>
<dbReference type="Proteomes" id="UP000729402">
    <property type="component" value="Unassembled WGS sequence"/>
</dbReference>
<dbReference type="GO" id="GO:0005737">
    <property type="term" value="C:cytoplasm"/>
    <property type="evidence" value="ECO:0007669"/>
    <property type="project" value="TreeGrafter"/>
</dbReference>
<keyword evidence="3 8" id="KW-0328">Glycosyltransferase</keyword>
<evidence type="ECO:0000256" key="3">
    <source>
        <dbReference type="ARBA" id="ARBA00022676"/>
    </source>
</evidence>
<protein>
    <recommendedName>
        <fullName evidence="8">Glycosyltransferase family 92 protein</fullName>
        <ecNumber evidence="8">2.4.1.-</ecNumber>
    </recommendedName>
</protein>
<dbReference type="GO" id="GO:0016757">
    <property type="term" value="F:glycosyltransferase activity"/>
    <property type="evidence" value="ECO:0007669"/>
    <property type="project" value="UniProtKB-UniRule"/>
</dbReference>
<keyword evidence="4 8" id="KW-0808">Transferase</keyword>
<evidence type="ECO:0000256" key="5">
    <source>
        <dbReference type="ARBA" id="ARBA00022692"/>
    </source>
</evidence>
<keyword evidence="7" id="KW-0472">Membrane</keyword>
<dbReference type="OrthoDB" id="2526284at2759"/>
<organism evidence="9 10">
    <name type="scientific">Zizania palustris</name>
    <name type="common">Northern wild rice</name>
    <dbReference type="NCBI Taxonomy" id="103762"/>
    <lineage>
        <taxon>Eukaryota</taxon>
        <taxon>Viridiplantae</taxon>
        <taxon>Streptophyta</taxon>
        <taxon>Embryophyta</taxon>
        <taxon>Tracheophyta</taxon>
        <taxon>Spermatophyta</taxon>
        <taxon>Magnoliopsida</taxon>
        <taxon>Liliopsida</taxon>
        <taxon>Poales</taxon>
        <taxon>Poaceae</taxon>
        <taxon>BOP clade</taxon>
        <taxon>Oryzoideae</taxon>
        <taxon>Oryzeae</taxon>
        <taxon>Zizaniinae</taxon>
        <taxon>Zizania</taxon>
    </lineage>
</organism>
<evidence type="ECO:0000256" key="4">
    <source>
        <dbReference type="ARBA" id="ARBA00022679"/>
    </source>
</evidence>
<reference evidence="9" key="2">
    <citation type="submission" date="2021-02" db="EMBL/GenBank/DDBJ databases">
        <authorList>
            <person name="Kimball J.A."/>
            <person name="Haas M.W."/>
            <person name="Macchietto M."/>
            <person name="Kono T."/>
            <person name="Duquette J."/>
            <person name="Shao M."/>
        </authorList>
    </citation>
    <scope>NUCLEOTIDE SEQUENCE</scope>
    <source>
        <tissue evidence="9">Fresh leaf tissue</tissue>
    </source>
</reference>
<dbReference type="PANTHER" id="PTHR21461:SF69">
    <property type="entry name" value="GLYCOSYLTRANSFERASE FAMILY 92 PROTEIN"/>
    <property type="match status" value="1"/>
</dbReference>
<keyword evidence="5" id="KW-0812">Transmembrane</keyword>
<evidence type="ECO:0000256" key="1">
    <source>
        <dbReference type="ARBA" id="ARBA00004167"/>
    </source>
</evidence>
<gene>
    <name evidence="9" type="ORF">GUJ93_ZPchr0006g42769</name>
</gene>
<dbReference type="GO" id="GO:0016020">
    <property type="term" value="C:membrane"/>
    <property type="evidence" value="ECO:0007669"/>
    <property type="project" value="UniProtKB-SubCell"/>
</dbReference>
<dbReference type="PANTHER" id="PTHR21461">
    <property type="entry name" value="GLYCOSYLTRANSFERASE FAMILY 92 PROTEIN"/>
    <property type="match status" value="1"/>
</dbReference>
<comment type="similarity">
    <text evidence="2 8">Belongs to the glycosyltransferase 92 family.</text>
</comment>
<evidence type="ECO:0000256" key="6">
    <source>
        <dbReference type="ARBA" id="ARBA00022989"/>
    </source>
</evidence>
<dbReference type="EMBL" id="JAAALK010000283">
    <property type="protein sequence ID" value="KAG8074545.1"/>
    <property type="molecule type" value="Genomic_DNA"/>
</dbReference>